<reference evidence="2 3" key="1">
    <citation type="submission" date="2019-06" db="EMBL/GenBank/DDBJ databases">
        <title>Sequencing the genomes of 1000 actinobacteria strains.</title>
        <authorList>
            <person name="Klenk H.-P."/>
        </authorList>
    </citation>
    <scope>NUCLEOTIDE SEQUENCE [LARGE SCALE GENOMIC DNA]</scope>
    <source>
        <strain evidence="2 3">DSM 45928</strain>
    </source>
</reference>
<keyword evidence="1" id="KW-0472">Membrane</keyword>
<proteinExistence type="predicted"/>
<dbReference type="OrthoDB" id="5195218at2"/>
<keyword evidence="3" id="KW-1185">Reference proteome</keyword>
<keyword evidence="1" id="KW-0812">Transmembrane</keyword>
<sequence length="135" mass="15290">MAKQLNPMPSSAKAARRTIWVQVLVLLGLAGWVWFGHENRHDWIPPLIADDIYRTAVGMAAAAIGLLILSALMRYQWRLVWILILLAQVAWLAGDVWIGVDGISWWIVAALAIPAVIVVFALFGRVTRRWFHHWS</sequence>
<dbReference type="RefSeq" id="WP_142034156.1">
    <property type="nucleotide sequence ID" value="NZ_JBHTGS010000002.1"/>
</dbReference>
<dbReference type="Proteomes" id="UP000317043">
    <property type="component" value="Unassembled WGS sequence"/>
</dbReference>
<gene>
    <name evidence="2" type="ORF">FB566_0278</name>
</gene>
<keyword evidence="1" id="KW-1133">Transmembrane helix</keyword>
<organism evidence="2 3">
    <name type="scientific">Stackebrandtia endophytica</name>
    <dbReference type="NCBI Taxonomy" id="1496996"/>
    <lineage>
        <taxon>Bacteria</taxon>
        <taxon>Bacillati</taxon>
        <taxon>Actinomycetota</taxon>
        <taxon>Actinomycetes</taxon>
        <taxon>Glycomycetales</taxon>
        <taxon>Glycomycetaceae</taxon>
        <taxon>Stackebrandtia</taxon>
    </lineage>
</organism>
<evidence type="ECO:0000256" key="1">
    <source>
        <dbReference type="SAM" id="Phobius"/>
    </source>
</evidence>
<protein>
    <submittedName>
        <fullName evidence="2">Uncharacterized protein</fullName>
    </submittedName>
</protein>
<dbReference type="InParanoid" id="A0A543AQC5"/>
<evidence type="ECO:0000313" key="2">
    <source>
        <dbReference type="EMBL" id="TQL74790.1"/>
    </source>
</evidence>
<feature type="transmembrane region" description="Helical" evidence="1">
    <location>
        <begin position="52"/>
        <end position="72"/>
    </location>
</feature>
<comment type="caution">
    <text evidence="2">The sequence shown here is derived from an EMBL/GenBank/DDBJ whole genome shotgun (WGS) entry which is preliminary data.</text>
</comment>
<accession>A0A543AQC5</accession>
<name>A0A543AQC5_9ACTN</name>
<dbReference type="EMBL" id="VFOW01000001">
    <property type="protein sequence ID" value="TQL74790.1"/>
    <property type="molecule type" value="Genomic_DNA"/>
</dbReference>
<dbReference type="AlphaFoldDB" id="A0A543AQC5"/>
<feature type="transmembrane region" description="Helical" evidence="1">
    <location>
        <begin position="103"/>
        <end position="123"/>
    </location>
</feature>
<evidence type="ECO:0000313" key="3">
    <source>
        <dbReference type="Proteomes" id="UP000317043"/>
    </source>
</evidence>
<feature type="transmembrane region" description="Helical" evidence="1">
    <location>
        <begin position="20"/>
        <end position="37"/>
    </location>
</feature>
<feature type="transmembrane region" description="Helical" evidence="1">
    <location>
        <begin position="79"/>
        <end position="97"/>
    </location>
</feature>